<reference evidence="1 2" key="1">
    <citation type="submission" date="2015-10" db="EMBL/GenBank/DDBJ databases">
        <authorList>
            <person name="Gilbert D.G."/>
        </authorList>
    </citation>
    <scope>NUCLEOTIDE SEQUENCE [LARGE SCALE GENOMIC DNA]</scope>
    <source>
        <strain evidence="1">COMA1</strain>
    </source>
</reference>
<name>A0A0S4LLV1_9BACT</name>
<protein>
    <submittedName>
        <fullName evidence="1">Uncharacterized protein</fullName>
    </submittedName>
</protein>
<accession>A0A0S4LLV1</accession>
<evidence type="ECO:0000313" key="1">
    <source>
        <dbReference type="EMBL" id="CUS38561.1"/>
    </source>
</evidence>
<gene>
    <name evidence="1" type="ORF">COMA1_50170</name>
</gene>
<keyword evidence="2" id="KW-1185">Reference proteome</keyword>
<evidence type="ECO:0000313" key="2">
    <source>
        <dbReference type="Proteomes" id="UP000199032"/>
    </source>
</evidence>
<dbReference type="Proteomes" id="UP000199032">
    <property type="component" value="Unassembled WGS sequence"/>
</dbReference>
<organism evidence="1 2">
    <name type="scientific">Candidatus Nitrospira nitrosa</name>
    <dbReference type="NCBI Taxonomy" id="1742972"/>
    <lineage>
        <taxon>Bacteria</taxon>
        <taxon>Pseudomonadati</taxon>
        <taxon>Nitrospirota</taxon>
        <taxon>Nitrospiria</taxon>
        <taxon>Nitrospirales</taxon>
        <taxon>Nitrospiraceae</taxon>
        <taxon>Nitrospira</taxon>
    </lineage>
</organism>
<dbReference type="AlphaFoldDB" id="A0A0S4LLV1"/>
<dbReference type="EMBL" id="CZQA01000011">
    <property type="protein sequence ID" value="CUS38561.1"/>
    <property type="molecule type" value="Genomic_DNA"/>
</dbReference>
<proteinExistence type="predicted"/>
<sequence length="211" mass="23725">MPYLRDNWEFERGDLSGFSTEGLCRVANTFEAFRGTQVFHPVSGNFFAVLDDPRKVDEDGARVVKPRDPMPAALSHLTFTPDVSGQTTLAVDGAILECPDVTIEAGQALWFHWAFLRFDWSPANDFAMFAAYEKGAAQEPLYKAYLAQSLELERQQRWYTNWEAFSWRPTRRFCGSLRWIVANGISTSIPLPRPGGDARPSALLLDCIALA</sequence>